<evidence type="ECO:0000313" key="2">
    <source>
        <dbReference type="EMBL" id="KAF3562103.1"/>
    </source>
</evidence>
<comment type="caution">
    <text evidence="2">The sequence shown here is derived from an EMBL/GenBank/DDBJ whole genome shotgun (WGS) entry which is preliminary data.</text>
</comment>
<reference evidence="2 3" key="1">
    <citation type="journal article" date="2020" name="BMC Genomics">
        <title>Intraspecific diversification of the crop wild relative Brassica cretica Lam. using demographic model selection.</title>
        <authorList>
            <person name="Kioukis A."/>
            <person name="Michalopoulou V.A."/>
            <person name="Briers L."/>
            <person name="Pirintsos S."/>
            <person name="Studholme D.J."/>
            <person name="Pavlidis P."/>
            <person name="Sarris P.F."/>
        </authorList>
    </citation>
    <scope>NUCLEOTIDE SEQUENCE [LARGE SCALE GENOMIC DNA]</scope>
    <source>
        <strain evidence="3">cv. PFS-1207/04</strain>
    </source>
</reference>
<dbReference type="Proteomes" id="UP000266723">
    <property type="component" value="Unassembled WGS sequence"/>
</dbReference>
<proteinExistence type="predicted"/>
<keyword evidence="3" id="KW-1185">Reference proteome</keyword>
<accession>A0ABQ7CQ12</accession>
<feature type="compositionally biased region" description="Basic and acidic residues" evidence="1">
    <location>
        <begin position="113"/>
        <end position="129"/>
    </location>
</feature>
<gene>
    <name evidence="2" type="ORF">DY000_02013062</name>
</gene>
<name>A0ABQ7CQ12_BRACR</name>
<evidence type="ECO:0000256" key="1">
    <source>
        <dbReference type="SAM" id="MobiDB-lite"/>
    </source>
</evidence>
<protein>
    <submittedName>
        <fullName evidence="2">Uncharacterized protein</fullName>
    </submittedName>
</protein>
<organism evidence="2 3">
    <name type="scientific">Brassica cretica</name>
    <name type="common">Mustard</name>
    <dbReference type="NCBI Taxonomy" id="69181"/>
    <lineage>
        <taxon>Eukaryota</taxon>
        <taxon>Viridiplantae</taxon>
        <taxon>Streptophyta</taxon>
        <taxon>Embryophyta</taxon>
        <taxon>Tracheophyta</taxon>
        <taxon>Spermatophyta</taxon>
        <taxon>Magnoliopsida</taxon>
        <taxon>eudicotyledons</taxon>
        <taxon>Gunneridae</taxon>
        <taxon>Pentapetalae</taxon>
        <taxon>rosids</taxon>
        <taxon>malvids</taxon>
        <taxon>Brassicales</taxon>
        <taxon>Brassicaceae</taxon>
        <taxon>Brassiceae</taxon>
        <taxon>Brassica</taxon>
    </lineage>
</organism>
<dbReference type="EMBL" id="QGKV02000759">
    <property type="protein sequence ID" value="KAF3562103.1"/>
    <property type="molecule type" value="Genomic_DNA"/>
</dbReference>
<sequence>MARIDTEGMQWLRCNHPFSYIRKASPCLCRNARASFYTLKHKESREKYRELVGFPIQDPWWCEGHKETVLGQIKGDVENDPVNGFDHCLQHPKPYLEPVNTLKCLMGNKEGSDARPLDDITRREERRPDSTLTGQDSLEGRCSVESGFMGVPGKGGWVRPMNGTYQYWKYMIRIDRGVHWRSMAEHNKEWQMI</sequence>
<feature type="region of interest" description="Disordered" evidence="1">
    <location>
        <begin position="113"/>
        <end position="138"/>
    </location>
</feature>
<evidence type="ECO:0000313" key="3">
    <source>
        <dbReference type="Proteomes" id="UP000266723"/>
    </source>
</evidence>